<feature type="signal peptide" evidence="1">
    <location>
        <begin position="1"/>
        <end position="19"/>
    </location>
</feature>
<dbReference type="RefSeq" id="XP_037226566.1">
    <property type="nucleotide sequence ID" value="XM_037358656.1"/>
</dbReference>
<dbReference type="EMBL" id="JACAZF010000001">
    <property type="protein sequence ID" value="KAF7316543.1"/>
    <property type="molecule type" value="Genomic_DNA"/>
</dbReference>
<dbReference type="PANTHER" id="PTHR35567">
    <property type="entry name" value="MALATE DEHYDROGENASE (AFU_ORTHOLOGUE AFUA_2G13800)"/>
    <property type="match status" value="1"/>
</dbReference>
<evidence type="ECO:0000313" key="2">
    <source>
        <dbReference type="EMBL" id="KAF7316543.1"/>
    </source>
</evidence>
<dbReference type="PANTHER" id="PTHR35567:SF1">
    <property type="entry name" value="CONSERVED FUNGAL PROTEIN (AFU_ORTHOLOGUE AFUA_1G14230)"/>
    <property type="match status" value="1"/>
</dbReference>
<reference evidence="2" key="1">
    <citation type="submission" date="2020-05" db="EMBL/GenBank/DDBJ databases">
        <title>Mycena genomes resolve the evolution of fungal bioluminescence.</title>
        <authorList>
            <person name="Tsai I.J."/>
        </authorList>
    </citation>
    <scope>NUCLEOTIDE SEQUENCE</scope>
    <source>
        <strain evidence="2">171206Taipei</strain>
    </source>
</reference>
<evidence type="ECO:0000313" key="3">
    <source>
        <dbReference type="Proteomes" id="UP000636479"/>
    </source>
</evidence>
<dbReference type="InterPro" id="IPR021851">
    <property type="entry name" value="DUF3455"/>
</dbReference>
<evidence type="ECO:0008006" key="4">
    <source>
        <dbReference type="Google" id="ProtNLM"/>
    </source>
</evidence>
<name>A0A8H6TDD6_9AGAR</name>
<dbReference type="AlphaFoldDB" id="A0A8H6TDD6"/>
<accession>A0A8H6TDD6</accession>
<dbReference type="OrthoDB" id="1859733at2759"/>
<keyword evidence="3" id="KW-1185">Reference proteome</keyword>
<evidence type="ECO:0000256" key="1">
    <source>
        <dbReference type="SAM" id="SignalP"/>
    </source>
</evidence>
<dbReference type="Proteomes" id="UP000636479">
    <property type="component" value="Unassembled WGS sequence"/>
</dbReference>
<dbReference type="Pfam" id="PF11937">
    <property type="entry name" value="DUF3455"/>
    <property type="match status" value="1"/>
</dbReference>
<proteinExistence type="predicted"/>
<sequence>MLAFNLLTALSSVAIFASAAPPPFPALPKLAQCDTSAAKMDLPAGQTALVAPAEAPKFVTIGVGIQNYTCSAATSKYTSIGAVASIFDISCLAKTPALFKNVDSMALKMWKAAPASVAAATLGDKIGAPIQLGHHYFVPSPSGTGISPKWDFKSGQFVVAAKLANIPAPADPATNVDWLVLNSVQGDLASKVFRVDTAGGQPPSSCTPGSPDIQVKYTAKYFLY</sequence>
<keyword evidence="1" id="KW-0732">Signal</keyword>
<gene>
    <name evidence="2" type="ORF">MIND_00173600</name>
</gene>
<protein>
    <recommendedName>
        <fullName evidence="4">Malate dehydrogenase</fullName>
    </recommendedName>
</protein>
<organism evidence="2 3">
    <name type="scientific">Mycena indigotica</name>
    <dbReference type="NCBI Taxonomy" id="2126181"/>
    <lineage>
        <taxon>Eukaryota</taxon>
        <taxon>Fungi</taxon>
        <taxon>Dikarya</taxon>
        <taxon>Basidiomycota</taxon>
        <taxon>Agaricomycotina</taxon>
        <taxon>Agaricomycetes</taxon>
        <taxon>Agaricomycetidae</taxon>
        <taxon>Agaricales</taxon>
        <taxon>Marasmiineae</taxon>
        <taxon>Mycenaceae</taxon>
        <taxon>Mycena</taxon>
    </lineage>
</organism>
<feature type="chain" id="PRO_5034456922" description="Malate dehydrogenase" evidence="1">
    <location>
        <begin position="20"/>
        <end position="224"/>
    </location>
</feature>
<dbReference type="GeneID" id="59341172"/>
<comment type="caution">
    <text evidence="2">The sequence shown here is derived from an EMBL/GenBank/DDBJ whole genome shotgun (WGS) entry which is preliminary data.</text>
</comment>